<sequence length="92" mass="9616">MKKFTLIAAIAMTLTSTAVLAEQGSGELNKIVHSSSSASHSVDNLYMTPADLPLVNGDAAKNRVIAPSSKAHHPINSDDKVAPADLPHRNAS</sequence>
<dbReference type="RefSeq" id="WP_127062637.1">
    <property type="nucleotide sequence ID" value="NZ_RZHF01000016.1"/>
</dbReference>
<evidence type="ECO:0000256" key="2">
    <source>
        <dbReference type="SAM" id="SignalP"/>
    </source>
</evidence>
<accession>A0A433KL33</accession>
<feature type="chain" id="PRO_5019504658" evidence="2">
    <location>
        <begin position="22"/>
        <end position="92"/>
    </location>
</feature>
<dbReference type="EMBL" id="RZHF01000016">
    <property type="protein sequence ID" value="RUR30523.1"/>
    <property type="molecule type" value="Genomic_DNA"/>
</dbReference>
<keyword evidence="2" id="KW-0732">Signal</keyword>
<feature type="compositionally biased region" description="Basic and acidic residues" evidence="1">
    <location>
        <begin position="75"/>
        <end position="92"/>
    </location>
</feature>
<feature type="region of interest" description="Disordered" evidence="1">
    <location>
        <begin position="64"/>
        <end position="92"/>
    </location>
</feature>
<proteinExistence type="predicted"/>
<dbReference type="OrthoDB" id="6169886at2"/>
<evidence type="ECO:0000256" key="1">
    <source>
        <dbReference type="SAM" id="MobiDB-lite"/>
    </source>
</evidence>
<reference evidence="3 4" key="1">
    <citation type="submission" date="2018-12" db="EMBL/GenBank/DDBJ databases">
        <title>three novel Halomonas strain isolated from plants.</title>
        <authorList>
            <person name="Sun C."/>
        </authorList>
    </citation>
    <scope>NUCLEOTIDE SEQUENCE [LARGE SCALE GENOMIC DNA]</scope>
    <source>
        <strain evidence="3 4">JCM 18142</strain>
    </source>
</reference>
<evidence type="ECO:0000313" key="3">
    <source>
        <dbReference type="EMBL" id="RUR30523.1"/>
    </source>
</evidence>
<evidence type="ECO:0000313" key="4">
    <source>
        <dbReference type="Proteomes" id="UP000287023"/>
    </source>
</evidence>
<comment type="caution">
    <text evidence="3">The sequence shown here is derived from an EMBL/GenBank/DDBJ whole genome shotgun (WGS) entry which is preliminary data.</text>
</comment>
<dbReference type="Proteomes" id="UP000287023">
    <property type="component" value="Unassembled WGS sequence"/>
</dbReference>
<name>A0A433KL33_9GAMM</name>
<feature type="signal peptide" evidence="2">
    <location>
        <begin position="1"/>
        <end position="21"/>
    </location>
</feature>
<organism evidence="3 4">
    <name type="scientific">Vreelandella nanhaiensis</name>
    <dbReference type="NCBI Taxonomy" id="1258546"/>
    <lineage>
        <taxon>Bacteria</taxon>
        <taxon>Pseudomonadati</taxon>
        <taxon>Pseudomonadota</taxon>
        <taxon>Gammaproteobacteria</taxon>
        <taxon>Oceanospirillales</taxon>
        <taxon>Halomonadaceae</taxon>
        <taxon>Vreelandella</taxon>
    </lineage>
</organism>
<gene>
    <name evidence="3" type="ORF">ELY38_12630</name>
</gene>
<protein>
    <submittedName>
        <fullName evidence="3">Uncharacterized protein</fullName>
    </submittedName>
</protein>
<dbReference type="AlphaFoldDB" id="A0A433KL33"/>
<keyword evidence="4" id="KW-1185">Reference proteome</keyword>